<proteinExistence type="predicted"/>
<organism evidence="2 3">
    <name type="scientific">Trypanosoma congolense (strain IL3000)</name>
    <dbReference type="NCBI Taxonomy" id="1068625"/>
    <lineage>
        <taxon>Eukaryota</taxon>
        <taxon>Discoba</taxon>
        <taxon>Euglenozoa</taxon>
        <taxon>Kinetoplastea</taxon>
        <taxon>Metakinetoplastina</taxon>
        <taxon>Trypanosomatida</taxon>
        <taxon>Trypanosomatidae</taxon>
        <taxon>Trypanosoma</taxon>
        <taxon>Nannomonas</taxon>
    </lineage>
</organism>
<dbReference type="EMBL" id="CAEQ01002777">
    <property type="protein sequence ID" value="CCD17610.1"/>
    <property type="molecule type" value="Genomic_DNA"/>
</dbReference>
<accession>F9WJV2</accession>
<dbReference type="Proteomes" id="UP000000702">
    <property type="component" value="Unassembled WGS sequence"/>
</dbReference>
<name>F9WJV2_TRYCI</name>
<gene>
    <name evidence="2" type="ORF">TCIL3000_0_24160</name>
</gene>
<keyword evidence="1" id="KW-0812">Transmembrane</keyword>
<keyword evidence="1" id="KW-1133">Transmembrane helix</keyword>
<reference evidence="2 3" key="2">
    <citation type="journal article" date="2012" name="Proc. Natl. Acad. Sci. U.S.A.">
        <title>Antigenic diversity is generated by distinct evolutionary mechanisms in African trypanosome species.</title>
        <authorList>
            <person name="Jackson A.P."/>
            <person name="Berry A."/>
            <person name="Aslett M."/>
            <person name="Allison H.C."/>
            <person name="Burton P."/>
            <person name="Vavrova-Anderson J."/>
            <person name="Brown R."/>
            <person name="Browne H."/>
            <person name="Corton N."/>
            <person name="Hauser H."/>
            <person name="Gamble J."/>
            <person name="Gilderthorp R."/>
            <person name="Marcello L."/>
            <person name="McQuillan J."/>
            <person name="Otto T.D."/>
            <person name="Quail M.A."/>
            <person name="Sanders M.J."/>
            <person name="van Tonder A."/>
            <person name="Ginger M.L."/>
            <person name="Field M.C."/>
            <person name="Barry J.D."/>
            <person name="Hertz-Fowler C."/>
            <person name="Berriman M."/>
        </authorList>
    </citation>
    <scope>NUCLEOTIDE SEQUENCE [LARGE SCALE GENOMIC DNA]</scope>
    <source>
        <strain evidence="2 3">IL3000</strain>
    </source>
</reference>
<evidence type="ECO:0000256" key="1">
    <source>
        <dbReference type="SAM" id="Phobius"/>
    </source>
</evidence>
<reference evidence="3" key="1">
    <citation type="submission" date="2011-07" db="EMBL/GenBank/DDBJ databases">
        <title>Divergent evolution of antigenic variation in African trypanosomes.</title>
        <authorList>
            <person name="Jackson A.P."/>
            <person name="Berry A."/>
            <person name="Allison H.C."/>
            <person name="Burton P."/>
            <person name="Anderson J."/>
            <person name="Aslett M."/>
            <person name="Brown R."/>
            <person name="Corton N."/>
            <person name="Harris D."/>
            <person name="Hauser H."/>
            <person name="Gamble J."/>
            <person name="Gilderthorp R."/>
            <person name="McQuillan J."/>
            <person name="Quail M.A."/>
            <person name="Sanders M."/>
            <person name="Van Tonder A."/>
            <person name="Ginger M.L."/>
            <person name="Donelson J.E."/>
            <person name="Field M.C."/>
            <person name="Barry J.D."/>
            <person name="Berriman M."/>
            <person name="Hertz-Fowler C."/>
        </authorList>
    </citation>
    <scope>NUCLEOTIDE SEQUENCE [LARGE SCALE GENOMIC DNA]</scope>
    <source>
        <strain evidence="3">IL3000</strain>
    </source>
</reference>
<keyword evidence="1" id="KW-0472">Membrane</keyword>
<feature type="transmembrane region" description="Helical" evidence="1">
    <location>
        <begin position="62"/>
        <end position="81"/>
    </location>
</feature>
<keyword evidence="3" id="KW-1185">Reference proteome</keyword>
<comment type="caution">
    <text evidence="2">The sequence shown here is derived from an EMBL/GenBank/DDBJ whole genome shotgun (WGS) entry which is preliminary data.</text>
</comment>
<evidence type="ECO:0000313" key="2">
    <source>
        <dbReference type="EMBL" id="CCD17610.1"/>
    </source>
</evidence>
<evidence type="ECO:0000313" key="3">
    <source>
        <dbReference type="Proteomes" id="UP000000702"/>
    </source>
</evidence>
<dbReference type="AlphaFoldDB" id="F9WJV2"/>
<sequence>MTLLGEREGTERIMKWRAGRRFDEMRGFNFHESRLAPLNNFHAHPLGTRREWHIIFISREKLAPLLFLPPLLAFFLFLFFFCVRYSFYYAALFIPLDLFFIYCHAFLFFFSPYHCTALCCRAPSHIPSCWRAVVYICSFKDL</sequence>
<protein>
    <submittedName>
        <fullName evidence="2">Uncharacterized protein</fullName>
    </submittedName>
</protein>
<feature type="transmembrane region" description="Helical" evidence="1">
    <location>
        <begin position="87"/>
        <end position="110"/>
    </location>
</feature>